<reference evidence="2 3" key="1">
    <citation type="submission" date="2018-05" db="EMBL/GenBank/DDBJ databases">
        <title>Draft genome sequence of Rhodanobacter denitrificans Yn1 isolated from gold copper mine.</title>
        <authorList>
            <person name="Yang N."/>
            <person name="Mazhar H.S."/>
            <person name="Rensing C."/>
        </authorList>
    </citation>
    <scope>NUCLEOTIDE SEQUENCE [LARGE SCALE GENOMIC DNA]</scope>
    <source>
        <strain evidence="2 3">Yn1</strain>
    </source>
</reference>
<dbReference type="SUPFAM" id="SSF103025">
    <property type="entry name" value="Folate-binding domain"/>
    <property type="match status" value="1"/>
</dbReference>
<name>A0A368KGF4_9GAMM</name>
<dbReference type="NCBIfam" id="TIGR03317">
    <property type="entry name" value="ygfZ_signature"/>
    <property type="match status" value="1"/>
</dbReference>
<dbReference type="EMBL" id="QFWQ01000003">
    <property type="protein sequence ID" value="RCS30927.1"/>
    <property type="molecule type" value="Genomic_DNA"/>
</dbReference>
<gene>
    <name evidence="2" type="ORF">DEO45_04015</name>
</gene>
<dbReference type="PANTHER" id="PTHR22602:SF0">
    <property type="entry name" value="TRANSFERASE CAF17, MITOCHONDRIAL-RELATED"/>
    <property type="match status" value="1"/>
</dbReference>
<dbReference type="AlphaFoldDB" id="A0A368KGF4"/>
<comment type="caution">
    <text evidence="2">The sequence shown here is derived from an EMBL/GenBank/DDBJ whole genome shotgun (WGS) entry which is preliminary data.</text>
</comment>
<keyword evidence="1" id="KW-0809">Transit peptide</keyword>
<dbReference type="InterPro" id="IPR045179">
    <property type="entry name" value="YgfZ/GcvT"/>
</dbReference>
<proteinExistence type="predicted"/>
<keyword evidence="3" id="KW-1185">Reference proteome</keyword>
<dbReference type="InterPro" id="IPR027266">
    <property type="entry name" value="TrmE/GcvT-like"/>
</dbReference>
<accession>A0A368KGF4</accession>
<dbReference type="GO" id="GO:0016226">
    <property type="term" value="P:iron-sulfur cluster assembly"/>
    <property type="evidence" value="ECO:0007669"/>
    <property type="project" value="TreeGrafter"/>
</dbReference>
<sequence length="267" mass="28789">MPTHHPAETLLIEGPDAAAFAHAQFGSAVNSLAAGHWQFSAWLDPQGRVRVLFHLARLADDRYLLLLRGGVAASMADVLRRFVFRSSVDVTALPPRILATGPAKPLHSVTDDGESISLGCDTHSLRISATGTGDDAWRLPQLQAGWPWLPAQLQDQLLPPALSLHRLHAVAIDKGCYPGQEIVARLHFRGGHKRHLHRVRLSQAMDAGDVLRSEGRDVGCVLDAIVADDVIEALVVLNDDIAAHAGDGHTLVFDDGTTLQLVASWPA</sequence>
<dbReference type="InterPro" id="IPR017703">
    <property type="entry name" value="YgfZ/GCV_T_CS"/>
</dbReference>
<dbReference type="Proteomes" id="UP000252387">
    <property type="component" value="Unassembled WGS sequence"/>
</dbReference>
<organism evidence="2 3">
    <name type="scientific">Rhodanobacter denitrificans</name>
    <dbReference type="NCBI Taxonomy" id="666685"/>
    <lineage>
        <taxon>Bacteria</taxon>
        <taxon>Pseudomonadati</taxon>
        <taxon>Pseudomonadota</taxon>
        <taxon>Gammaproteobacteria</taxon>
        <taxon>Lysobacterales</taxon>
        <taxon>Rhodanobacteraceae</taxon>
        <taxon>Rhodanobacter</taxon>
    </lineage>
</organism>
<dbReference type="Gene3D" id="2.40.30.160">
    <property type="match status" value="1"/>
</dbReference>
<evidence type="ECO:0000313" key="2">
    <source>
        <dbReference type="EMBL" id="RCS30927.1"/>
    </source>
</evidence>
<protein>
    <submittedName>
        <fullName evidence="2">Folate-binding protein</fullName>
    </submittedName>
</protein>
<evidence type="ECO:0000313" key="3">
    <source>
        <dbReference type="Proteomes" id="UP000252387"/>
    </source>
</evidence>
<dbReference type="PANTHER" id="PTHR22602">
    <property type="entry name" value="TRANSFERASE CAF17, MITOCHONDRIAL-RELATED"/>
    <property type="match status" value="1"/>
</dbReference>
<dbReference type="OrthoDB" id="9796287at2"/>
<evidence type="ECO:0000256" key="1">
    <source>
        <dbReference type="ARBA" id="ARBA00022946"/>
    </source>
</evidence>
<dbReference type="Gene3D" id="3.30.1360.120">
    <property type="entry name" value="Probable tRNA modification gtpase trme, domain 1"/>
    <property type="match status" value="1"/>
</dbReference>